<name>A0A219B242_9SPHN</name>
<organism evidence="2 3">
    <name type="scientific">Pacificimonas flava</name>
    <dbReference type="NCBI Taxonomy" id="1234595"/>
    <lineage>
        <taxon>Bacteria</taxon>
        <taxon>Pseudomonadati</taxon>
        <taxon>Pseudomonadota</taxon>
        <taxon>Alphaproteobacteria</taxon>
        <taxon>Sphingomonadales</taxon>
        <taxon>Sphingosinicellaceae</taxon>
        <taxon>Pacificimonas</taxon>
    </lineage>
</organism>
<dbReference type="RefSeq" id="WP_088711073.1">
    <property type="nucleotide sequence ID" value="NZ_NFZT01000001.1"/>
</dbReference>
<keyword evidence="1" id="KW-0175">Coiled coil</keyword>
<keyword evidence="3" id="KW-1185">Reference proteome</keyword>
<evidence type="ECO:0000256" key="1">
    <source>
        <dbReference type="SAM" id="Coils"/>
    </source>
</evidence>
<dbReference type="Proteomes" id="UP000198462">
    <property type="component" value="Unassembled WGS sequence"/>
</dbReference>
<accession>A0A219B242</accession>
<protein>
    <submittedName>
        <fullName evidence="2">Uncharacterized protein</fullName>
    </submittedName>
</protein>
<proteinExistence type="predicted"/>
<sequence>MRPLLPAIFPALAIGAPAAAQVDSQQLLDCAVIVEAEQRLACFDRLAAGISDNAQRMISERRAEEQRLAAEARAEAAERARIAAEEARRQELERREAEAAERELSAVQAFGREQVEPGTGRPGQALDSIESTVLEARKQGRETWLVLLQNGHVWTFDQVRPLSIDAGETATVERALGGSYRMTIGRRSFRVKRVR</sequence>
<dbReference type="OrthoDB" id="7596780at2"/>
<evidence type="ECO:0000313" key="2">
    <source>
        <dbReference type="EMBL" id="OWV32274.1"/>
    </source>
</evidence>
<gene>
    <name evidence="2" type="ORF">B5C34_01615</name>
</gene>
<evidence type="ECO:0000313" key="3">
    <source>
        <dbReference type="Proteomes" id="UP000198462"/>
    </source>
</evidence>
<feature type="coiled-coil region" evidence="1">
    <location>
        <begin position="60"/>
        <end position="103"/>
    </location>
</feature>
<reference evidence="3" key="1">
    <citation type="submission" date="2017-05" db="EMBL/GenBank/DDBJ databases">
        <authorList>
            <person name="Lin X."/>
        </authorList>
    </citation>
    <scope>NUCLEOTIDE SEQUENCE [LARGE SCALE GENOMIC DNA]</scope>
    <source>
        <strain evidence="3">JLT2012</strain>
    </source>
</reference>
<comment type="caution">
    <text evidence="2">The sequence shown here is derived from an EMBL/GenBank/DDBJ whole genome shotgun (WGS) entry which is preliminary data.</text>
</comment>
<dbReference type="EMBL" id="NFZT01000001">
    <property type="protein sequence ID" value="OWV32274.1"/>
    <property type="molecule type" value="Genomic_DNA"/>
</dbReference>
<dbReference type="AlphaFoldDB" id="A0A219B242"/>